<protein>
    <submittedName>
        <fullName evidence="1">Uncharacterized protein</fullName>
    </submittedName>
</protein>
<dbReference type="EMBL" id="FQ790352">
    <property type="protein sequence ID" value="CCD54991.1"/>
    <property type="molecule type" value="Genomic_DNA"/>
</dbReference>
<organism evidence="1 2">
    <name type="scientific">Botryotinia fuckeliana (strain T4)</name>
    <name type="common">Noble rot fungus</name>
    <name type="synonym">Botrytis cinerea</name>
    <dbReference type="NCBI Taxonomy" id="999810"/>
    <lineage>
        <taxon>Eukaryota</taxon>
        <taxon>Fungi</taxon>
        <taxon>Dikarya</taxon>
        <taxon>Ascomycota</taxon>
        <taxon>Pezizomycotina</taxon>
        <taxon>Leotiomycetes</taxon>
        <taxon>Helotiales</taxon>
        <taxon>Sclerotiniaceae</taxon>
        <taxon>Botrytis</taxon>
    </lineage>
</organism>
<dbReference type="AlphaFoldDB" id="G2YT87"/>
<evidence type="ECO:0000313" key="1">
    <source>
        <dbReference type="EMBL" id="CCD54991.1"/>
    </source>
</evidence>
<name>G2YT87_BOTF4</name>
<gene>
    <name evidence="1" type="ORF">BofuT4_P162800.1</name>
</gene>
<dbReference type="Proteomes" id="UP000008177">
    <property type="component" value="Unplaced contigs"/>
</dbReference>
<dbReference type="InParanoid" id="G2YT87"/>
<proteinExistence type="predicted"/>
<sequence length="116" mass="13361">MRMPLPKQHQRVVPCSKQQRCLKRIDQNPVSRASNTWLWTCERAGPTMGACKENLDLRPFARPHPSPHNMKSCCLYFGRNRGNDDIELCSWLITFALIEPARTCKTPMRIYTGDGN</sequence>
<dbReference type="HOGENOM" id="CLU_2096513_0_0_1"/>
<reference evidence="2" key="1">
    <citation type="journal article" date="2011" name="PLoS Genet.">
        <title>Genomic analysis of the necrotrophic fungal pathogens Sclerotinia sclerotiorum and Botrytis cinerea.</title>
        <authorList>
            <person name="Amselem J."/>
            <person name="Cuomo C.A."/>
            <person name="van Kan J.A."/>
            <person name="Viaud M."/>
            <person name="Benito E.P."/>
            <person name="Couloux A."/>
            <person name="Coutinho P.M."/>
            <person name="de Vries R.P."/>
            <person name="Dyer P.S."/>
            <person name="Fillinger S."/>
            <person name="Fournier E."/>
            <person name="Gout L."/>
            <person name="Hahn M."/>
            <person name="Kohn L."/>
            <person name="Lapalu N."/>
            <person name="Plummer K.M."/>
            <person name="Pradier J.M."/>
            <person name="Quevillon E."/>
            <person name="Sharon A."/>
            <person name="Simon A."/>
            <person name="ten Have A."/>
            <person name="Tudzynski B."/>
            <person name="Tudzynski P."/>
            <person name="Wincker P."/>
            <person name="Andrew M."/>
            <person name="Anthouard V."/>
            <person name="Beever R.E."/>
            <person name="Beffa R."/>
            <person name="Benoit I."/>
            <person name="Bouzid O."/>
            <person name="Brault B."/>
            <person name="Chen Z."/>
            <person name="Choquer M."/>
            <person name="Collemare J."/>
            <person name="Cotton P."/>
            <person name="Danchin E.G."/>
            <person name="Da Silva C."/>
            <person name="Gautier A."/>
            <person name="Giraud C."/>
            <person name="Giraud T."/>
            <person name="Gonzalez C."/>
            <person name="Grossetete S."/>
            <person name="Guldener U."/>
            <person name="Henrissat B."/>
            <person name="Howlett B.J."/>
            <person name="Kodira C."/>
            <person name="Kretschmer M."/>
            <person name="Lappartient A."/>
            <person name="Leroch M."/>
            <person name="Levis C."/>
            <person name="Mauceli E."/>
            <person name="Neuveglise C."/>
            <person name="Oeser B."/>
            <person name="Pearson M."/>
            <person name="Poulain J."/>
            <person name="Poussereau N."/>
            <person name="Quesneville H."/>
            <person name="Rascle C."/>
            <person name="Schumacher J."/>
            <person name="Segurens B."/>
            <person name="Sexton A."/>
            <person name="Silva E."/>
            <person name="Sirven C."/>
            <person name="Soanes D.M."/>
            <person name="Talbot N.J."/>
            <person name="Templeton M."/>
            <person name="Yandava C."/>
            <person name="Yarden O."/>
            <person name="Zeng Q."/>
            <person name="Rollins J.A."/>
            <person name="Lebrun M.H."/>
            <person name="Dickman M."/>
        </authorList>
    </citation>
    <scope>NUCLEOTIDE SEQUENCE [LARGE SCALE GENOMIC DNA]</scope>
    <source>
        <strain evidence="2">T4</strain>
    </source>
</reference>
<evidence type="ECO:0000313" key="2">
    <source>
        <dbReference type="Proteomes" id="UP000008177"/>
    </source>
</evidence>
<accession>G2YT87</accession>